<dbReference type="RefSeq" id="WP_266130361.1">
    <property type="nucleotide sequence ID" value="NZ_JAPKMY010000004.1"/>
</dbReference>
<protein>
    <submittedName>
        <fullName evidence="1">Uncharacterized protein</fullName>
    </submittedName>
</protein>
<dbReference type="AlphaFoldDB" id="A0A9X3DU98"/>
<keyword evidence="2" id="KW-1185">Reference proteome</keyword>
<organism evidence="1 2">
    <name type="scientific">Acinetobacter nematophilus</name>
    <dbReference type="NCBI Taxonomy" id="2994642"/>
    <lineage>
        <taxon>Bacteria</taxon>
        <taxon>Pseudomonadati</taxon>
        <taxon>Pseudomonadota</taxon>
        <taxon>Gammaproteobacteria</taxon>
        <taxon>Moraxellales</taxon>
        <taxon>Moraxellaceae</taxon>
        <taxon>Acinetobacter</taxon>
    </lineage>
</organism>
<dbReference type="Proteomes" id="UP001146019">
    <property type="component" value="Unassembled WGS sequence"/>
</dbReference>
<gene>
    <name evidence="1" type="ORF">OSH00_10320</name>
</gene>
<proteinExistence type="predicted"/>
<sequence>MSTLIFDCYSDDENNIIQKQLEYIQRWLEQHAPRVATQSLNPAANNTQLEAFEAQISKQ</sequence>
<accession>A0A9X3DU98</accession>
<comment type="caution">
    <text evidence="1">The sequence shown here is derived from an EMBL/GenBank/DDBJ whole genome shotgun (WGS) entry which is preliminary data.</text>
</comment>
<evidence type="ECO:0000313" key="1">
    <source>
        <dbReference type="EMBL" id="MCX5468140.1"/>
    </source>
</evidence>
<name>A0A9X3DU98_9GAMM</name>
<dbReference type="EMBL" id="JAPKMY010000004">
    <property type="protein sequence ID" value="MCX5468140.1"/>
    <property type="molecule type" value="Genomic_DNA"/>
</dbReference>
<evidence type="ECO:0000313" key="2">
    <source>
        <dbReference type="Proteomes" id="UP001146019"/>
    </source>
</evidence>
<reference evidence="1" key="1">
    <citation type="submission" date="2022-11" db="EMBL/GenBank/DDBJ databases">
        <title>Biodiversity and phylogenetic relationships of bacteria.</title>
        <authorList>
            <person name="Machado R.A.R."/>
            <person name="Bhat A."/>
            <person name="Loulou A."/>
            <person name="Kallel S."/>
        </authorList>
    </citation>
    <scope>NUCLEOTIDE SEQUENCE</scope>
    <source>
        <strain evidence="1">A-IN1</strain>
    </source>
</reference>